<protein>
    <submittedName>
        <fullName evidence="1">Uncharacterized protein</fullName>
    </submittedName>
</protein>
<sequence length="149" mass="16627">KQENNAQQGIGNSSHVWDCGSTLYDSFELNSLKRQLDSAMASRTLSMPHVTDRAPPPPSLTPYVQSMKSSKLSQSLHKLLKSVFKSRLLNFQAREHPHDRRHPVYDMSGALTTILEAPEIDFGSLSPEINPFVRKATSKRYMASNVGVS</sequence>
<feature type="non-terminal residue" evidence="1">
    <location>
        <position position="149"/>
    </location>
</feature>
<accession>A0A1Q3B6B0</accession>
<comment type="caution">
    <text evidence="1">The sequence shown here is derived from an EMBL/GenBank/DDBJ whole genome shotgun (WGS) entry which is preliminary data.</text>
</comment>
<proteinExistence type="predicted"/>
<dbReference type="FunCoup" id="A0A1Q3B6B0">
    <property type="interactions" value="683"/>
</dbReference>
<dbReference type="Proteomes" id="UP000187406">
    <property type="component" value="Unassembled WGS sequence"/>
</dbReference>
<gene>
    <name evidence="1" type="ORF">CFOL_v3_07075</name>
</gene>
<name>A0A1Q3B6B0_CEPFO</name>
<dbReference type="AlphaFoldDB" id="A0A1Q3B6B0"/>
<organism evidence="1 2">
    <name type="scientific">Cephalotus follicularis</name>
    <name type="common">Albany pitcher plant</name>
    <dbReference type="NCBI Taxonomy" id="3775"/>
    <lineage>
        <taxon>Eukaryota</taxon>
        <taxon>Viridiplantae</taxon>
        <taxon>Streptophyta</taxon>
        <taxon>Embryophyta</taxon>
        <taxon>Tracheophyta</taxon>
        <taxon>Spermatophyta</taxon>
        <taxon>Magnoliopsida</taxon>
        <taxon>eudicotyledons</taxon>
        <taxon>Gunneridae</taxon>
        <taxon>Pentapetalae</taxon>
        <taxon>rosids</taxon>
        <taxon>fabids</taxon>
        <taxon>Oxalidales</taxon>
        <taxon>Cephalotaceae</taxon>
        <taxon>Cephalotus</taxon>
    </lineage>
</organism>
<dbReference type="STRING" id="3775.A0A1Q3B6B0"/>
<feature type="non-terminal residue" evidence="1">
    <location>
        <position position="1"/>
    </location>
</feature>
<keyword evidence="2" id="KW-1185">Reference proteome</keyword>
<evidence type="ECO:0000313" key="2">
    <source>
        <dbReference type="Proteomes" id="UP000187406"/>
    </source>
</evidence>
<reference evidence="2" key="1">
    <citation type="submission" date="2016-04" db="EMBL/GenBank/DDBJ databases">
        <title>Cephalotus genome sequencing.</title>
        <authorList>
            <person name="Fukushima K."/>
            <person name="Hasebe M."/>
            <person name="Fang X."/>
        </authorList>
    </citation>
    <scope>NUCLEOTIDE SEQUENCE [LARGE SCALE GENOMIC DNA]</scope>
    <source>
        <strain evidence="2">cv. St1</strain>
    </source>
</reference>
<dbReference type="PANTHER" id="PTHR33978">
    <property type="entry name" value="SERINE/THREONINE-KINASE"/>
    <property type="match status" value="1"/>
</dbReference>
<dbReference type="OrthoDB" id="1932439at2759"/>
<dbReference type="EMBL" id="BDDD01000310">
    <property type="protein sequence ID" value="GAV63557.1"/>
    <property type="molecule type" value="Genomic_DNA"/>
</dbReference>
<dbReference type="InParanoid" id="A0A1Q3B6B0"/>
<dbReference type="PANTHER" id="PTHR33978:SF4">
    <property type="entry name" value="SERINE_THREONINE-KINASE"/>
    <property type="match status" value="1"/>
</dbReference>
<evidence type="ECO:0000313" key="1">
    <source>
        <dbReference type="EMBL" id="GAV63557.1"/>
    </source>
</evidence>